<evidence type="ECO:0000256" key="1">
    <source>
        <dbReference type="ARBA" id="ARBA00004571"/>
    </source>
</evidence>
<evidence type="ECO:0000256" key="6">
    <source>
        <dbReference type="ARBA" id="ARBA00023077"/>
    </source>
</evidence>
<dbReference type="Pfam" id="PF00593">
    <property type="entry name" value="TonB_dep_Rec_b-barrel"/>
    <property type="match status" value="1"/>
</dbReference>
<protein>
    <submittedName>
        <fullName evidence="15">TonB-dependent siderophore receptor</fullName>
    </submittedName>
</protein>
<name>A0A430G194_9SPHN</name>
<dbReference type="PANTHER" id="PTHR32552">
    <property type="entry name" value="FERRICHROME IRON RECEPTOR-RELATED"/>
    <property type="match status" value="1"/>
</dbReference>
<keyword evidence="5 10" id="KW-0812">Transmembrane</keyword>
<dbReference type="InterPro" id="IPR039426">
    <property type="entry name" value="TonB-dep_rcpt-like"/>
</dbReference>
<keyword evidence="3 10" id="KW-0813">Transport</keyword>
<comment type="similarity">
    <text evidence="2 10 11">Belongs to the TonB-dependent receptor family.</text>
</comment>
<evidence type="ECO:0000256" key="9">
    <source>
        <dbReference type="ARBA" id="ARBA00023237"/>
    </source>
</evidence>
<dbReference type="PROSITE" id="PS52016">
    <property type="entry name" value="TONB_DEPENDENT_REC_3"/>
    <property type="match status" value="1"/>
</dbReference>
<dbReference type="GO" id="GO:0015891">
    <property type="term" value="P:siderophore transport"/>
    <property type="evidence" value="ECO:0007669"/>
    <property type="project" value="InterPro"/>
</dbReference>
<evidence type="ECO:0000256" key="3">
    <source>
        <dbReference type="ARBA" id="ARBA00022448"/>
    </source>
</evidence>
<evidence type="ECO:0000256" key="11">
    <source>
        <dbReference type="RuleBase" id="RU003357"/>
    </source>
</evidence>
<proteinExistence type="inferred from homology"/>
<keyword evidence="6 11" id="KW-0798">TonB box</keyword>
<sequence length="772" mass="83041">MDPYAARRVGRRHACPHRGGPARSHPGRAFRDRPSPLAAASARAASPYTIKNILREHFVKTSLFAIAATLAATPAFAQDESARGDAGTVIVTGQRQLEEQPDVAGRLGLTNRETPAIVDVLTQADFQNQGVRTAIEALNAAPGVASGNLPGSIGSVSMRGFHRAVNYLYDGVRMANSDVGIRNWDAWMFERIEVIKGPASVTSGEGALAGAINFVPRRPKLDGASGEVLASYGSFDTARLAGDVNLPLGPTAAVRGDLSWSRSSGWVDDTDSRTFAASVSLLFRPSDRFSLTVSADYFEDRFSSAYFGTPVVSRAVARDPSGAVSGSAGLVLDKAMRRLNFDVLDGDVGSDTLWLRARGEYVVSDSLKLVSDTSWYTSDRIWRDADEYTFNAATGLIDRSTSLITHDHQYWSQRLHLGFDGEIAGMRNRFAAGVEFGGTSFFTKRRFGAAPSADPFKSVRGTFPQDTPANFGTRQDVTADVDSYALFAENALNLTPDWLVAGGLRYDHVKLDRRVVNATSGAAQTYGQSYDPVSWRIGTVYSLTPKTQVFAQYSYAVTPVSGLLFLSAANASFDLTTGYSYEAGIKTSLTGSGVELTASLFNIRQDDILTRDPANPAVVVQGGNLHSRGAELSLNLPATDELNIGVSGTLLDAEYGELIEAGGADRSGNRPPNVPERLADLVVTYAPKMLPVTLTGSIRHNGGFFTSNANTVKVNAFTTFDAAIAWRTKLGTLTLRGRNLTDEFYADWSGYASGLVFVGAPRSVELSLTRRF</sequence>
<dbReference type="NCBIfam" id="TIGR01783">
    <property type="entry name" value="TonB-siderophor"/>
    <property type="match status" value="1"/>
</dbReference>
<dbReference type="GO" id="GO:0015344">
    <property type="term" value="F:siderophore uptake transmembrane transporter activity"/>
    <property type="evidence" value="ECO:0007669"/>
    <property type="project" value="TreeGrafter"/>
</dbReference>
<evidence type="ECO:0000256" key="12">
    <source>
        <dbReference type="SAM" id="MobiDB-lite"/>
    </source>
</evidence>
<gene>
    <name evidence="15" type="ORF">DAH66_14570</name>
</gene>
<dbReference type="SUPFAM" id="SSF56935">
    <property type="entry name" value="Porins"/>
    <property type="match status" value="1"/>
</dbReference>
<dbReference type="Gene3D" id="2.40.170.20">
    <property type="entry name" value="TonB-dependent receptor, beta-barrel domain"/>
    <property type="match status" value="1"/>
</dbReference>
<dbReference type="InterPro" id="IPR012910">
    <property type="entry name" value="Plug_dom"/>
</dbReference>
<dbReference type="GO" id="GO:0038023">
    <property type="term" value="F:signaling receptor activity"/>
    <property type="evidence" value="ECO:0007669"/>
    <property type="project" value="InterPro"/>
</dbReference>
<comment type="subcellular location">
    <subcellularLocation>
        <location evidence="1 10">Cell outer membrane</location>
        <topology evidence="1 10">Multi-pass membrane protein</topology>
    </subcellularLocation>
</comment>
<dbReference type="GO" id="GO:0009279">
    <property type="term" value="C:cell outer membrane"/>
    <property type="evidence" value="ECO:0007669"/>
    <property type="project" value="UniProtKB-SubCell"/>
</dbReference>
<organism evidence="15 16">
    <name type="scientific">Sphingomonas koreensis</name>
    <dbReference type="NCBI Taxonomy" id="93064"/>
    <lineage>
        <taxon>Bacteria</taxon>
        <taxon>Pseudomonadati</taxon>
        <taxon>Pseudomonadota</taxon>
        <taxon>Alphaproteobacteria</taxon>
        <taxon>Sphingomonadales</taxon>
        <taxon>Sphingomonadaceae</taxon>
        <taxon>Sphingomonas</taxon>
    </lineage>
</organism>
<accession>A0A430G194</accession>
<dbReference type="InterPro" id="IPR000531">
    <property type="entry name" value="Beta-barrel_TonB"/>
</dbReference>
<evidence type="ECO:0000313" key="16">
    <source>
        <dbReference type="Proteomes" id="UP000287746"/>
    </source>
</evidence>
<dbReference type="InterPro" id="IPR036942">
    <property type="entry name" value="Beta-barrel_TonB_sf"/>
</dbReference>
<dbReference type="InterPro" id="IPR010105">
    <property type="entry name" value="TonB_sidphr_rcpt"/>
</dbReference>
<evidence type="ECO:0000256" key="4">
    <source>
        <dbReference type="ARBA" id="ARBA00022452"/>
    </source>
</evidence>
<keyword evidence="9 10" id="KW-0998">Cell outer membrane</keyword>
<evidence type="ECO:0000256" key="10">
    <source>
        <dbReference type="PROSITE-ProRule" id="PRU01360"/>
    </source>
</evidence>
<evidence type="ECO:0000256" key="5">
    <source>
        <dbReference type="ARBA" id="ARBA00022692"/>
    </source>
</evidence>
<dbReference type="Proteomes" id="UP000287746">
    <property type="component" value="Unassembled WGS sequence"/>
</dbReference>
<evidence type="ECO:0000256" key="7">
    <source>
        <dbReference type="ARBA" id="ARBA00023136"/>
    </source>
</evidence>
<dbReference type="AlphaFoldDB" id="A0A430G194"/>
<feature type="domain" description="TonB-dependent receptor-like beta-barrel" evidence="13">
    <location>
        <begin position="346"/>
        <end position="740"/>
    </location>
</feature>
<evidence type="ECO:0000259" key="13">
    <source>
        <dbReference type="Pfam" id="PF00593"/>
    </source>
</evidence>
<feature type="region of interest" description="Disordered" evidence="12">
    <location>
        <begin position="1"/>
        <end position="38"/>
    </location>
</feature>
<dbReference type="CDD" id="cd01347">
    <property type="entry name" value="ligand_gated_channel"/>
    <property type="match status" value="1"/>
</dbReference>
<evidence type="ECO:0000313" key="15">
    <source>
        <dbReference type="EMBL" id="RSY81471.1"/>
    </source>
</evidence>
<dbReference type="EMBL" id="QQYZ01000014">
    <property type="protein sequence ID" value="RSY81471.1"/>
    <property type="molecule type" value="Genomic_DNA"/>
</dbReference>
<dbReference type="PANTHER" id="PTHR32552:SF84">
    <property type="entry name" value="TONB-DEPENDENT RECEPTOR-RELATED"/>
    <property type="match status" value="1"/>
</dbReference>
<keyword evidence="7 10" id="KW-0472">Membrane</keyword>
<dbReference type="Gene3D" id="2.170.130.10">
    <property type="entry name" value="TonB-dependent receptor, plug domain"/>
    <property type="match status" value="1"/>
</dbReference>
<keyword evidence="8 15" id="KW-0675">Receptor</keyword>
<dbReference type="InterPro" id="IPR037066">
    <property type="entry name" value="Plug_dom_sf"/>
</dbReference>
<evidence type="ECO:0000259" key="14">
    <source>
        <dbReference type="Pfam" id="PF07715"/>
    </source>
</evidence>
<feature type="domain" description="TonB-dependent receptor plug" evidence="14">
    <location>
        <begin position="111"/>
        <end position="211"/>
    </location>
</feature>
<evidence type="ECO:0000256" key="2">
    <source>
        <dbReference type="ARBA" id="ARBA00009810"/>
    </source>
</evidence>
<reference evidence="16" key="1">
    <citation type="submission" date="2018-07" db="EMBL/GenBank/DDBJ databases">
        <title>Genomic and Epidemiologic Investigation of an Indolent Hospital Outbreak.</title>
        <authorList>
            <person name="Johnson R.C."/>
            <person name="Deming C."/>
            <person name="Conlan S."/>
            <person name="Zellmer C.J."/>
            <person name="Michelin A.V."/>
            <person name="Lee-Lin S.-Q."/>
            <person name="Thomas P.J."/>
            <person name="Park M."/>
            <person name="Weingarten R.A."/>
            <person name="Less J."/>
            <person name="Dekker J.P."/>
            <person name="Frank K.M."/>
            <person name="Musser K.A."/>
            <person name="Mcquiston J.R."/>
            <person name="Henderson D.K."/>
            <person name="Lau A.F."/>
            <person name="Palmore T.N."/>
            <person name="Segre J.A."/>
        </authorList>
    </citation>
    <scope>NUCLEOTIDE SEQUENCE [LARGE SCALE GENOMIC DNA]</scope>
    <source>
        <strain evidence="16">SK-CDC1_0717</strain>
    </source>
</reference>
<comment type="caution">
    <text evidence="15">The sequence shown here is derived from an EMBL/GenBank/DDBJ whole genome shotgun (WGS) entry which is preliminary data.</text>
</comment>
<evidence type="ECO:0000256" key="8">
    <source>
        <dbReference type="ARBA" id="ARBA00023170"/>
    </source>
</evidence>
<dbReference type="Pfam" id="PF07715">
    <property type="entry name" value="Plug"/>
    <property type="match status" value="1"/>
</dbReference>
<keyword evidence="4 10" id="KW-1134">Transmembrane beta strand</keyword>